<name>A0A0E9XML6_ANGAN</name>
<accession>A0A0E9XML6</accession>
<reference evidence="1" key="1">
    <citation type="submission" date="2014-11" db="EMBL/GenBank/DDBJ databases">
        <authorList>
            <person name="Amaro Gonzalez C."/>
        </authorList>
    </citation>
    <scope>NUCLEOTIDE SEQUENCE</scope>
</reference>
<dbReference type="EMBL" id="GBXM01004906">
    <property type="protein sequence ID" value="JAI03672.1"/>
    <property type="molecule type" value="Transcribed_RNA"/>
</dbReference>
<dbReference type="AlphaFoldDB" id="A0A0E9XML6"/>
<reference evidence="1" key="2">
    <citation type="journal article" date="2015" name="Fish Shellfish Immunol.">
        <title>Early steps in the European eel (Anguilla anguilla)-Vibrio vulnificus interaction in the gills: Role of the RtxA13 toxin.</title>
        <authorList>
            <person name="Callol A."/>
            <person name="Pajuelo D."/>
            <person name="Ebbesson L."/>
            <person name="Teles M."/>
            <person name="MacKenzie S."/>
            <person name="Amaro C."/>
        </authorList>
    </citation>
    <scope>NUCLEOTIDE SEQUENCE</scope>
</reference>
<sequence>MHLLCTDCSSPTTHLHASFTVSPAESLPLAHCPHPGRGCKPGSAGSGGRWR</sequence>
<evidence type="ECO:0000313" key="1">
    <source>
        <dbReference type="EMBL" id="JAI03672.1"/>
    </source>
</evidence>
<protein>
    <submittedName>
        <fullName evidence="1">Uncharacterized protein</fullName>
    </submittedName>
</protein>
<organism evidence="1">
    <name type="scientific">Anguilla anguilla</name>
    <name type="common">European freshwater eel</name>
    <name type="synonym">Muraena anguilla</name>
    <dbReference type="NCBI Taxonomy" id="7936"/>
    <lineage>
        <taxon>Eukaryota</taxon>
        <taxon>Metazoa</taxon>
        <taxon>Chordata</taxon>
        <taxon>Craniata</taxon>
        <taxon>Vertebrata</taxon>
        <taxon>Euteleostomi</taxon>
        <taxon>Actinopterygii</taxon>
        <taxon>Neopterygii</taxon>
        <taxon>Teleostei</taxon>
        <taxon>Anguilliformes</taxon>
        <taxon>Anguillidae</taxon>
        <taxon>Anguilla</taxon>
    </lineage>
</organism>
<proteinExistence type="predicted"/>